<comment type="function">
    <text evidence="9">Acts as a magnesium transporter.</text>
</comment>
<reference evidence="11 12" key="1">
    <citation type="submission" date="2018-08" db="EMBL/GenBank/DDBJ databases">
        <title>A genome reference for cultivated species of the human gut microbiota.</title>
        <authorList>
            <person name="Zou Y."/>
            <person name="Xue W."/>
            <person name="Luo G."/>
        </authorList>
    </citation>
    <scope>NUCLEOTIDE SEQUENCE [LARGE SCALE GENOMIC DNA]</scope>
    <source>
        <strain evidence="11 12">AF19-21</strain>
    </source>
</reference>
<dbReference type="SUPFAM" id="SSF54631">
    <property type="entry name" value="CBS-domain pair"/>
    <property type="match status" value="1"/>
</dbReference>
<comment type="subcellular location">
    <subcellularLocation>
        <location evidence="9">Cell membrane</location>
        <topology evidence="9">Multi-pass membrane protein</topology>
    </subcellularLocation>
    <subcellularLocation>
        <location evidence="1">Membrane</location>
        <topology evidence="1">Multi-pass membrane protein</topology>
    </subcellularLocation>
</comment>
<evidence type="ECO:0000256" key="3">
    <source>
        <dbReference type="ARBA" id="ARBA00022448"/>
    </source>
</evidence>
<dbReference type="Gene3D" id="1.10.357.20">
    <property type="entry name" value="SLC41 divalent cation transporters, integral membrane domain"/>
    <property type="match status" value="1"/>
</dbReference>
<keyword evidence="8" id="KW-0129">CBS domain</keyword>
<proteinExistence type="inferred from homology"/>
<keyword evidence="3 9" id="KW-0813">Transport</keyword>
<dbReference type="InterPro" id="IPR038076">
    <property type="entry name" value="MgtE_N_sf"/>
</dbReference>
<dbReference type="EMBL" id="QVIA01000005">
    <property type="protein sequence ID" value="RGC33809.1"/>
    <property type="molecule type" value="Genomic_DNA"/>
</dbReference>
<keyword evidence="5 9" id="KW-0460">Magnesium</keyword>
<dbReference type="Gene3D" id="1.25.60.10">
    <property type="entry name" value="MgtE N-terminal domain-like"/>
    <property type="match status" value="1"/>
</dbReference>
<dbReference type="InterPro" id="IPR046342">
    <property type="entry name" value="CBS_dom_sf"/>
</dbReference>
<dbReference type="RefSeq" id="WP_025655321.1">
    <property type="nucleotide sequence ID" value="NZ_QVIA01000005.1"/>
</dbReference>
<gene>
    <name evidence="11" type="primary">mgtE</name>
    <name evidence="11" type="ORF">DWX41_06145</name>
</gene>
<dbReference type="SUPFAM" id="SSF161093">
    <property type="entry name" value="MgtE membrane domain-like"/>
    <property type="match status" value="1"/>
</dbReference>
<dbReference type="Gene3D" id="3.10.580.10">
    <property type="entry name" value="CBS-domain"/>
    <property type="match status" value="1"/>
</dbReference>
<keyword evidence="9" id="KW-0479">Metal-binding</keyword>
<organism evidence="11 12">
    <name type="scientific">Hungatella hathewayi</name>
    <dbReference type="NCBI Taxonomy" id="154046"/>
    <lineage>
        <taxon>Bacteria</taxon>
        <taxon>Bacillati</taxon>
        <taxon>Bacillota</taxon>
        <taxon>Clostridia</taxon>
        <taxon>Lachnospirales</taxon>
        <taxon>Lachnospiraceae</taxon>
        <taxon>Hungatella</taxon>
    </lineage>
</organism>
<sequence>MDKVIFVELLTQHHYKAVRSILDVMNEVDIASLLSDLDDRELALAFRLIPKDKAAEVFANMNNSLQTYLVEMFTEKELKELLDDLYMDDTVDLLEELPANLVTRILDTVSQSERNMINLLLNYPDDSAGSIMTTEYVGLRQSMTVEESMAHIKRTGIHKETIYTCYVTDKRKLIGIVTAKELMTSDDNLLIRDLMETEIISVSTHTDKEEVAQLFRRYDLLALPVLDAEGLMVGIVTFDDAMDVMVEEATEDITKMAAMSPSEQSYFETSVFSHAKHRIAWLLILMFSATITGTIITKYEDAFAAIPLLVSFIPMLMDTGGNCGSQSATLIIRGIALNEIQFRDIFKVIFKEFRVSLIVGVALAVANGIRILIMYHDTMLALVIGCSLVITIILSKLIGCILPLLARKVNLDPAIMASPLITTMVDTCSILVYFSIATRVFNL</sequence>
<name>A0A3E2WZA5_9FIRM</name>
<comment type="caution">
    <text evidence="9">Lacks conserved residue(s) required for the propagation of feature annotation.</text>
</comment>
<feature type="domain" description="CBS" evidence="10">
    <location>
        <begin position="195"/>
        <end position="251"/>
    </location>
</feature>
<dbReference type="PANTHER" id="PTHR43773:SF1">
    <property type="entry name" value="MAGNESIUM TRANSPORTER MGTE"/>
    <property type="match status" value="1"/>
</dbReference>
<dbReference type="SMART" id="SM00924">
    <property type="entry name" value="MgtE_N"/>
    <property type="match status" value="1"/>
</dbReference>
<dbReference type="NCBIfam" id="TIGR00400">
    <property type="entry name" value="mgtE"/>
    <property type="match status" value="1"/>
</dbReference>
<dbReference type="Proteomes" id="UP000261111">
    <property type="component" value="Unassembled WGS sequence"/>
</dbReference>
<evidence type="ECO:0000256" key="1">
    <source>
        <dbReference type="ARBA" id="ARBA00004141"/>
    </source>
</evidence>
<feature type="transmembrane region" description="Helical" evidence="9">
    <location>
        <begin position="353"/>
        <end position="373"/>
    </location>
</feature>
<dbReference type="Pfam" id="PF01769">
    <property type="entry name" value="MgtE"/>
    <property type="match status" value="1"/>
</dbReference>
<dbReference type="Pfam" id="PF00571">
    <property type="entry name" value="CBS"/>
    <property type="match status" value="2"/>
</dbReference>
<evidence type="ECO:0000256" key="4">
    <source>
        <dbReference type="ARBA" id="ARBA00022692"/>
    </source>
</evidence>
<dbReference type="CDD" id="cd04606">
    <property type="entry name" value="CBS_pair_Mg_transporter"/>
    <property type="match status" value="1"/>
</dbReference>
<dbReference type="InterPro" id="IPR006667">
    <property type="entry name" value="SLC41_membr_dom"/>
</dbReference>
<evidence type="ECO:0000256" key="9">
    <source>
        <dbReference type="RuleBase" id="RU362011"/>
    </source>
</evidence>
<evidence type="ECO:0000259" key="10">
    <source>
        <dbReference type="PROSITE" id="PS51371"/>
    </source>
</evidence>
<comment type="caution">
    <text evidence="11">The sequence shown here is derived from an EMBL/GenBank/DDBJ whole genome shotgun (WGS) entry which is preliminary data.</text>
</comment>
<dbReference type="PROSITE" id="PS51371">
    <property type="entry name" value="CBS"/>
    <property type="match status" value="1"/>
</dbReference>
<feature type="transmembrane region" description="Helical" evidence="9">
    <location>
        <begin position="379"/>
        <end position="405"/>
    </location>
</feature>
<dbReference type="InterPro" id="IPR000644">
    <property type="entry name" value="CBS_dom"/>
</dbReference>
<dbReference type="InterPro" id="IPR006668">
    <property type="entry name" value="Mg_transptr_MgtE_intracell_dom"/>
</dbReference>
<keyword evidence="6 9" id="KW-1133">Transmembrane helix</keyword>
<dbReference type="GO" id="GO:0046872">
    <property type="term" value="F:metal ion binding"/>
    <property type="evidence" value="ECO:0007669"/>
    <property type="project" value="UniProtKB-KW"/>
</dbReference>
<feature type="transmembrane region" description="Helical" evidence="9">
    <location>
        <begin position="417"/>
        <end position="436"/>
    </location>
</feature>
<comment type="similarity">
    <text evidence="2 9">Belongs to the SLC41A transporter family.</text>
</comment>
<dbReference type="GeneID" id="93333352"/>
<keyword evidence="9" id="KW-1003">Cell membrane</keyword>
<evidence type="ECO:0000256" key="5">
    <source>
        <dbReference type="ARBA" id="ARBA00022842"/>
    </source>
</evidence>
<keyword evidence="4 9" id="KW-0812">Transmembrane</keyword>
<evidence type="ECO:0000256" key="2">
    <source>
        <dbReference type="ARBA" id="ARBA00009749"/>
    </source>
</evidence>
<dbReference type="SUPFAM" id="SSF158791">
    <property type="entry name" value="MgtE N-terminal domain-like"/>
    <property type="match status" value="1"/>
</dbReference>
<comment type="subunit">
    <text evidence="9">Homodimer.</text>
</comment>
<dbReference type="AlphaFoldDB" id="A0A3E2WZA5"/>
<dbReference type="GO" id="GO:0005886">
    <property type="term" value="C:plasma membrane"/>
    <property type="evidence" value="ECO:0007669"/>
    <property type="project" value="UniProtKB-SubCell"/>
</dbReference>
<evidence type="ECO:0000256" key="8">
    <source>
        <dbReference type="PROSITE-ProRule" id="PRU00703"/>
    </source>
</evidence>
<dbReference type="InterPro" id="IPR036739">
    <property type="entry name" value="SLC41_membr_dom_sf"/>
</dbReference>
<evidence type="ECO:0000256" key="7">
    <source>
        <dbReference type="ARBA" id="ARBA00023136"/>
    </source>
</evidence>
<protein>
    <recommendedName>
        <fullName evidence="9">Magnesium transporter MgtE</fullName>
    </recommendedName>
</protein>
<evidence type="ECO:0000313" key="11">
    <source>
        <dbReference type="EMBL" id="RGC33809.1"/>
    </source>
</evidence>
<evidence type="ECO:0000256" key="6">
    <source>
        <dbReference type="ARBA" id="ARBA00022989"/>
    </source>
</evidence>
<evidence type="ECO:0000313" key="12">
    <source>
        <dbReference type="Proteomes" id="UP000261111"/>
    </source>
</evidence>
<dbReference type="SMART" id="SM00116">
    <property type="entry name" value="CBS"/>
    <property type="match status" value="2"/>
</dbReference>
<accession>A0A3E2WZA5</accession>
<feature type="transmembrane region" description="Helical" evidence="9">
    <location>
        <begin position="279"/>
        <end position="296"/>
    </location>
</feature>
<keyword evidence="7 9" id="KW-0472">Membrane</keyword>
<dbReference type="PANTHER" id="PTHR43773">
    <property type="entry name" value="MAGNESIUM TRANSPORTER MGTE"/>
    <property type="match status" value="1"/>
</dbReference>
<dbReference type="GO" id="GO:0015095">
    <property type="term" value="F:magnesium ion transmembrane transporter activity"/>
    <property type="evidence" value="ECO:0007669"/>
    <property type="project" value="UniProtKB-UniRule"/>
</dbReference>
<dbReference type="Pfam" id="PF03448">
    <property type="entry name" value="MgtE_N"/>
    <property type="match status" value="1"/>
</dbReference>
<dbReference type="InterPro" id="IPR006669">
    <property type="entry name" value="MgtE_transporter"/>
</dbReference>